<feature type="compositionally biased region" description="Basic and acidic residues" evidence="1">
    <location>
        <begin position="34"/>
        <end position="52"/>
    </location>
</feature>
<evidence type="ECO:0000313" key="2">
    <source>
        <dbReference type="EMBL" id="OAL66401.1"/>
    </source>
</evidence>
<evidence type="ECO:0000313" key="3">
    <source>
        <dbReference type="Proteomes" id="UP000243015"/>
    </source>
</evidence>
<evidence type="ECO:0000256" key="1">
    <source>
        <dbReference type="SAM" id="MobiDB-lite"/>
    </source>
</evidence>
<name>A0A178F284_TRIRU</name>
<comment type="caution">
    <text evidence="2">The sequence shown here is derived from an EMBL/GenBank/DDBJ whole genome shotgun (WGS) entry which is preliminary data.</text>
</comment>
<feature type="region of interest" description="Disordered" evidence="1">
    <location>
        <begin position="1"/>
        <end position="20"/>
    </location>
</feature>
<proteinExistence type="predicted"/>
<sequence>MSKASAHHPTAGQLPVRATSPPVVCRWGRVAGSGRREKARKANEKQGDQDELFHVTLTQPIPGGHPASKEPRAFSYETDHISMDLGMFSADMERL</sequence>
<accession>A0A178F284</accession>
<reference evidence="2 3" key="1">
    <citation type="submission" date="2016-05" db="EMBL/GenBank/DDBJ databases">
        <title>Genome sequencing of Trichophyton rubrum CMCC(F)T1i isolated from hair.</title>
        <authorList>
            <person name="Zhan P."/>
            <person name="Tao Y."/>
            <person name="Liu W."/>
        </authorList>
    </citation>
    <scope>NUCLEOTIDE SEQUENCE [LARGE SCALE GENOMIC DNA]</scope>
    <source>
        <strain evidence="3">CMCC(F)T1i</strain>
    </source>
</reference>
<dbReference type="EMBL" id="LHPM01000012">
    <property type="protein sequence ID" value="OAL66401.1"/>
    <property type="molecule type" value="Genomic_DNA"/>
</dbReference>
<organism evidence="2 3">
    <name type="scientific">Trichophyton rubrum</name>
    <name type="common">Athlete's foot fungus</name>
    <name type="synonym">Epidermophyton rubrum</name>
    <dbReference type="NCBI Taxonomy" id="5551"/>
    <lineage>
        <taxon>Eukaryota</taxon>
        <taxon>Fungi</taxon>
        <taxon>Dikarya</taxon>
        <taxon>Ascomycota</taxon>
        <taxon>Pezizomycotina</taxon>
        <taxon>Eurotiomycetes</taxon>
        <taxon>Eurotiomycetidae</taxon>
        <taxon>Onygenales</taxon>
        <taxon>Arthrodermataceae</taxon>
        <taxon>Trichophyton</taxon>
    </lineage>
</organism>
<dbReference type="AlphaFoldDB" id="A0A178F284"/>
<dbReference type="Proteomes" id="UP000243015">
    <property type="component" value="Unassembled WGS sequence"/>
</dbReference>
<protein>
    <submittedName>
        <fullName evidence="2">Uncharacterized protein</fullName>
    </submittedName>
</protein>
<feature type="region of interest" description="Disordered" evidence="1">
    <location>
        <begin position="30"/>
        <end position="52"/>
    </location>
</feature>
<gene>
    <name evidence="2" type="ORF">A7C99_1787</name>
</gene>